<feature type="region of interest" description="Disordered" evidence="4">
    <location>
        <begin position="52"/>
        <end position="74"/>
    </location>
</feature>
<dbReference type="Gene3D" id="3.10.20.80">
    <property type="entry name" value="Translation initiation factor 3 (IF-3), N-terminal domain"/>
    <property type="match status" value="1"/>
</dbReference>
<dbReference type="InterPro" id="IPR019814">
    <property type="entry name" value="Translation_initiation_fac_3_N"/>
</dbReference>
<dbReference type="PANTHER" id="PTHR10938">
    <property type="entry name" value="TRANSLATION INITIATION FACTOR IF-3"/>
    <property type="match status" value="1"/>
</dbReference>
<dbReference type="EMBL" id="CAWUFR010000327">
    <property type="protein sequence ID" value="CAK6975988.1"/>
    <property type="molecule type" value="Genomic_DNA"/>
</dbReference>
<evidence type="ECO:0000256" key="4">
    <source>
        <dbReference type="SAM" id="MobiDB-lite"/>
    </source>
</evidence>
<accession>A0AAV1PX12</accession>
<dbReference type="GO" id="GO:0032790">
    <property type="term" value="P:ribosome disassembly"/>
    <property type="evidence" value="ECO:0007669"/>
    <property type="project" value="TreeGrafter"/>
</dbReference>
<dbReference type="InterPro" id="IPR036787">
    <property type="entry name" value="T_IF-3_N_sf"/>
</dbReference>
<dbReference type="NCBIfam" id="TIGR00168">
    <property type="entry name" value="infC"/>
    <property type="match status" value="1"/>
</dbReference>
<dbReference type="SUPFAM" id="SSF55200">
    <property type="entry name" value="Translation initiation factor IF3, C-terminal domain"/>
    <property type="match status" value="1"/>
</dbReference>
<evidence type="ECO:0000256" key="3">
    <source>
        <dbReference type="ARBA" id="ARBA00022917"/>
    </source>
</evidence>
<feature type="compositionally biased region" description="Low complexity" evidence="4">
    <location>
        <begin position="259"/>
        <end position="268"/>
    </location>
</feature>
<dbReference type="Proteomes" id="UP001314229">
    <property type="component" value="Unassembled WGS sequence"/>
</dbReference>
<organism evidence="7 8">
    <name type="scientific">Scomber scombrus</name>
    <name type="common">Atlantic mackerel</name>
    <name type="synonym">Scomber vernalis</name>
    <dbReference type="NCBI Taxonomy" id="13677"/>
    <lineage>
        <taxon>Eukaryota</taxon>
        <taxon>Metazoa</taxon>
        <taxon>Chordata</taxon>
        <taxon>Craniata</taxon>
        <taxon>Vertebrata</taxon>
        <taxon>Euteleostomi</taxon>
        <taxon>Actinopterygii</taxon>
        <taxon>Neopterygii</taxon>
        <taxon>Teleostei</taxon>
        <taxon>Neoteleostei</taxon>
        <taxon>Acanthomorphata</taxon>
        <taxon>Pelagiaria</taxon>
        <taxon>Scombriformes</taxon>
        <taxon>Scombridae</taxon>
        <taxon>Scomber</taxon>
    </lineage>
</organism>
<dbReference type="GO" id="GO:0043022">
    <property type="term" value="F:ribosome binding"/>
    <property type="evidence" value="ECO:0007669"/>
    <property type="project" value="TreeGrafter"/>
</dbReference>
<protein>
    <submittedName>
        <fullName evidence="7">Translation initiation factor IF-3, mitochondrial</fullName>
    </submittedName>
</protein>
<feature type="region of interest" description="Disordered" evidence="4">
    <location>
        <begin position="238"/>
        <end position="285"/>
    </location>
</feature>
<dbReference type="Pfam" id="PF05198">
    <property type="entry name" value="IF3_N"/>
    <property type="match status" value="1"/>
</dbReference>
<dbReference type="AlphaFoldDB" id="A0AAV1PX12"/>
<keyword evidence="3" id="KW-0648">Protein biosynthesis</keyword>
<evidence type="ECO:0000313" key="8">
    <source>
        <dbReference type="Proteomes" id="UP001314229"/>
    </source>
</evidence>
<comment type="caution">
    <text evidence="7">The sequence shown here is derived from an EMBL/GenBank/DDBJ whole genome shotgun (WGS) entry which is preliminary data.</text>
</comment>
<dbReference type="InterPro" id="IPR019815">
    <property type="entry name" value="Translation_initiation_fac_3_C"/>
</dbReference>
<evidence type="ECO:0000259" key="5">
    <source>
        <dbReference type="Pfam" id="PF00707"/>
    </source>
</evidence>
<keyword evidence="2 7" id="KW-0396">Initiation factor</keyword>
<dbReference type="PANTHER" id="PTHR10938:SF0">
    <property type="entry name" value="TRANSLATION INITIATION FACTOR IF-3, MITOCHONDRIAL"/>
    <property type="match status" value="1"/>
</dbReference>
<keyword evidence="8" id="KW-1185">Reference proteome</keyword>
<reference evidence="7 8" key="1">
    <citation type="submission" date="2024-01" db="EMBL/GenBank/DDBJ databases">
        <authorList>
            <person name="Alioto T."/>
            <person name="Alioto T."/>
            <person name="Gomez Garrido J."/>
        </authorList>
    </citation>
    <scope>NUCLEOTIDE SEQUENCE [LARGE SCALE GENOMIC DNA]</scope>
</reference>
<dbReference type="Gene3D" id="3.30.110.10">
    <property type="entry name" value="Translation initiation factor 3 (IF-3), C-terminal domain"/>
    <property type="match status" value="1"/>
</dbReference>
<feature type="compositionally biased region" description="Polar residues" evidence="4">
    <location>
        <begin position="269"/>
        <end position="285"/>
    </location>
</feature>
<sequence length="285" mass="31670">MYAGCVRWMLSHTVKAVCGGSLGYKIPASRFLICTGRSNTLAAAWRWSPFSTAVDDTEPTPEPKKKKQDPRARTTITSVGRKIPHRHIQVISEAGENMGTMHRADVLKVMAEQGLKLVVLNENQDPPVYRLMSGKQIHEEQLKVREKQKAKAAPVQIKELTFTSGIGTHDLTTKLKQVESWLEKKHHIRITMRLGRGRPADNLDTNLEQMVQQMEVPVAFVSKTKVIRDGRAAMCIVRPPSAKELSEKKKNKTSPPQPDSSSSQDAQPKTSPVSSTDTTEGATQQ</sequence>
<dbReference type="SUPFAM" id="SSF54364">
    <property type="entry name" value="Translation initiation factor IF3, N-terminal domain"/>
    <property type="match status" value="1"/>
</dbReference>
<dbReference type="InterPro" id="IPR036788">
    <property type="entry name" value="T_IF-3_C_sf"/>
</dbReference>
<comment type="similarity">
    <text evidence="1">Belongs to the IF-3 family.</text>
</comment>
<evidence type="ECO:0000259" key="6">
    <source>
        <dbReference type="Pfam" id="PF05198"/>
    </source>
</evidence>
<feature type="domain" description="Translation initiation factor 3 N-terminal" evidence="6">
    <location>
        <begin position="79"/>
        <end position="147"/>
    </location>
</feature>
<evidence type="ECO:0000256" key="2">
    <source>
        <dbReference type="ARBA" id="ARBA00022540"/>
    </source>
</evidence>
<dbReference type="GO" id="GO:0070124">
    <property type="term" value="P:mitochondrial translational initiation"/>
    <property type="evidence" value="ECO:0007669"/>
    <property type="project" value="TreeGrafter"/>
</dbReference>
<feature type="domain" description="Translation initiation factor 3 C-terminal" evidence="5">
    <location>
        <begin position="155"/>
        <end position="238"/>
    </location>
</feature>
<dbReference type="FunFam" id="3.10.20.80:FF:000002">
    <property type="entry name" value="Mitochondrial translational initiation factor 3"/>
    <property type="match status" value="1"/>
</dbReference>
<proteinExistence type="inferred from homology"/>
<dbReference type="InterPro" id="IPR001288">
    <property type="entry name" value="Translation_initiation_fac_3"/>
</dbReference>
<dbReference type="Pfam" id="PF00707">
    <property type="entry name" value="IF3_C"/>
    <property type="match status" value="1"/>
</dbReference>
<gene>
    <name evidence="7" type="ORF">FSCOSCO3_A016394</name>
</gene>
<evidence type="ECO:0000256" key="1">
    <source>
        <dbReference type="ARBA" id="ARBA00005439"/>
    </source>
</evidence>
<name>A0AAV1PX12_SCOSC</name>
<evidence type="ECO:0000313" key="7">
    <source>
        <dbReference type="EMBL" id="CAK6975988.1"/>
    </source>
</evidence>
<dbReference type="GO" id="GO:0005739">
    <property type="term" value="C:mitochondrion"/>
    <property type="evidence" value="ECO:0007669"/>
    <property type="project" value="TreeGrafter"/>
</dbReference>
<dbReference type="GO" id="GO:0003743">
    <property type="term" value="F:translation initiation factor activity"/>
    <property type="evidence" value="ECO:0007669"/>
    <property type="project" value="UniProtKB-KW"/>
</dbReference>